<dbReference type="RefSeq" id="WP_141318885.1">
    <property type="nucleotide sequence ID" value="NZ_BJOC01000018.1"/>
</dbReference>
<dbReference type="PANTHER" id="PTHR43877:SF1">
    <property type="entry name" value="ACETYLTRANSFERASE"/>
    <property type="match status" value="1"/>
</dbReference>
<sequence>MQIVDYRQCAASELEALCYSVFSESENAAEGRMVSKLVRQLISDTPDHDMQGWVAVDDESPAGLVFFSRLRVGERPDIFMLSPLAVATAHQRTGLGQSLVAHALEQLRQEGVSIVTTYGDPAYYRRLGFQPLPQTTLAAPHDLSFPEGWLGLSLTEESVPEVPGDCFCVKAFDDPLYW</sequence>
<dbReference type="AlphaFoldDB" id="A0A4Y4EWT8"/>
<dbReference type="OrthoDB" id="9797178at2"/>
<gene>
    <name evidence="4" type="ORF">HHA01_12660</name>
</gene>
<dbReference type="Gene3D" id="3.40.630.30">
    <property type="match status" value="1"/>
</dbReference>
<dbReference type="PROSITE" id="PS51186">
    <property type="entry name" value="GNAT"/>
    <property type="match status" value="1"/>
</dbReference>
<comment type="caution">
    <text evidence="4">The sequence shown here is derived from an EMBL/GenBank/DDBJ whole genome shotgun (WGS) entry which is preliminary data.</text>
</comment>
<protein>
    <submittedName>
        <fullName evidence="4">N-acetyltransferase</fullName>
    </submittedName>
</protein>
<dbReference type="InterPro" id="IPR050832">
    <property type="entry name" value="Bact_Acetyltransf"/>
</dbReference>
<evidence type="ECO:0000313" key="5">
    <source>
        <dbReference type="Proteomes" id="UP000319812"/>
    </source>
</evidence>
<organism evidence="4 5">
    <name type="scientific">Halomonas halmophila</name>
    <dbReference type="NCBI Taxonomy" id="252"/>
    <lineage>
        <taxon>Bacteria</taxon>
        <taxon>Pseudomonadati</taxon>
        <taxon>Pseudomonadota</taxon>
        <taxon>Gammaproteobacteria</taxon>
        <taxon>Oceanospirillales</taxon>
        <taxon>Halomonadaceae</taxon>
        <taxon>Halomonas</taxon>
    </lineage>
</organism>
<evidence type="ECO:0000256" key="1">
    <source>
        <dbReference type="ARBA" id="ARBA00022679"/>
    </source>
</evidence>
<dbReference type="GO" id="GO:0016747">
    <property type="term" value="F:acyltransferase activity, transferring groups other than amino-acyl groups"/>
    <property type="evidence" value="ECO:0007669"/>
    <property type="project" value="InterPro"/>
</dbReference>
<keyword evidence="5" id="KW-1185">Reference proteome</keyword>
<keyword evidence="2" id="KW-0012">Acyltransferase</keyword>
<dbReference type="Proteomes" id="UP000319812">
    <property type="component" value="Unassembled WGS sequence"/>
</dbReference>
<dbReference type="InterPro" id="IPR000182">
    <property type="entry name" value="GNAT_dom"/>
</dbReference>
<evidence type="ECO:0000256" key="2">
    <source>
        <dbReference type="ARBA" id="ARBA00023315"/>
    </source>
</evidence>
<dbReference type="Pfam" id="PF00583">
    <property type="entry name" value="Acetyltransf_1"/>
    <property type="match status" value="1"/>
</dbReference>
<feature type="domain" description="N-acetyltransferase" evidence="3">
    <location>
        <begin position="1"/>
        <end position="155"/>
    </location>
</feature>
<keyword evidence="1 4" id="KW-0808">Transferase</keyword>
<evidence type="ECO:0000259" key="3">
    <source>
        <dbReference type="PROSITE" id="PS51186"/>
    </source>
</evidence>
<accession>A0A4Y4EWT8</accession>
<dbReference type="CDD" id="cd04301">
    <property type="entry name" value="NAT_SF"/>
    <property type="match status" value="1"/>
</dbReference>
<evidence type="ECO:0000313" key="4">
    <source>
        <dbReference type="EMBL" id="GED22289.1"/>
    </source>
</evidence>
<dbReference type="InterPro" id="IPR016181">
    <property type="entry name" value="Acyl_CoA_acyltransferase"/>
</dbReference>
<proteinExistence type="predicted"/>
<dbReference type="EMBL" id="BJOC01000018">
    <property type="protein sequence ID" value="GED22289.1"/>
    <property type="molecule type" value="Genomic_DNA"/>
</dbReference>
<name>A0A4Y4EWT8_9GAMM</name>
<dbReference type="SUPFAM" id="SSF55729">
    <property type="entry name" value="Acyl-CoA N-acyltransferases (Nat)"/>
    <property type="match status" value="1"/>
</dbReference>
<reference evidence="4 5" key="1">
    <citation type="submission" date="2019-06" db="EMBL/GenBank/DDBJ databases">
        <title>Whole genome shotgun sequence of Halomonas halmophila NBRC 15537.</title>
        <authorList>
            <person name="Hosoyama A."/>
            <person name="Uohara A."/>
            <person name="Ohji S."/>
            <person name="Ichikawa N."/>
        </authorList>
    </citation>
    <scope>NUCLEOTIDE SEQUENCE [LARGE SCALE GENOMIC DNA]</scope>
    <source>
        <strain evidence="4 5">NBRC 15537</strain>
    </source>
</reference>
<dbReference type="PANTHER" id="PTHR43877">
    <property type="entry name" value="AMINOALKYLPHOSPHONATE N-ACETYLTRANSFERASE-RELATED-RELATED"/>
    <property type="match status" value="1"/>
</dbReference>